<accession>A0A923SBH0</accession>
<proteinExistence type="predicted"/>
<dbReference type="InterPro" id="IPR007461">
    <property type="entry name" value="Ysc84_actin-binding"/>
</dbReference>
<evidence type="ECO:0000256" key="1">
    <source>
        <dbReference type="SAM" id="SignalP"/>
    </source>
</evidence>
<keyword evidence="1" id="KW-0732">Signal</keyword>
<name>A0A923SBH0_9BURK</name>
<evidence type="ECO:0000313" key="3">
    <source>
        <dbReference type="EMBL" id="MBC5783834.1"/>
    </source>
</evidence>
<dbReference type="CDD" id="cd11524">
    <property type="entry name" value="SYLF"/>
    <property type="match status" value="1"/>
</dbReference>
<sequence>MIARRLLLLAGAATAVAGCATKPDAAQAAARRSDIDRQVDAALADLYANAPGARAVAANAQAMLVFPEVFTAGFLVGGSHGYGALRRGNTSTGYYSLNSGSVGLLAGAQTRTMFIFFMTQDALNRFLQSDGWTVGGDASVVLVDAGGMARLDKGNSPAILGLVRNQQGFMANVSLDGTKIGRLQI</sequence>
<dbReference type="PROSITE" id="PS51318">
    <property type="entry name" value="TAT"/>
    <property type="match status" value="1"/>
</dbReference>
<organism evidence="3 4">
    <name type="scientific">Ramlibacter cellulosilyticus</name>
    <dbReference type="NCBI Taxonomy" id="2764187"/>
    <lineage>
        <taxon>Bacteria</taxon>
        <taxon>Pseudomonadati</taxon>
        <taxon>Pseudomonadota</taxon>
        <taxon>Betaproteobacteria</taxon>
        <taxon>Burkholderiales</taxon>
        <taxon>Comamonadaceae</taxon>
        <taxon>Ramlibacter</taxon>
    </lineage>
</organism>
<dbReference type="EMBL" id="JACORT010000005">
    <property type="protein sequence ID" value="MBC5783834.1"/>
    <property type="molecule type" value="Genomic_DNA"/>
</dbReference>
<feature type="chain" id="PRO_5037847141" description="Ysc84 actin-binding domain-containing protein" evidence="1">
    <location>
        <begin position="18"/>
        <end position="185"/>
    </location>
</feature>
<reference evidence="3" key="1">
    <citation type="submission" date="2020-08" db="EMBL/GenBank/DDBJ databases">
        <title>Ramlibacter sp. USB13 16S ribosomal RNA gene genome sequencing and assembly.</title>
        <authorList>
            <person name="Kang M."/>
        </authorList>
    </citation>
    <scope>NUCLEOTIDE SEQUENCE</scope>
    <source>
        <strain evidence="3">USB13</strain>
    </source>
</reference>
<dbReference type="InterPro" id="IPR006311">
    <property type="entry name" value="TAT_signal"/>
</dbReference>
<dbReference type="Proteomes" id="UP000608513">
    <property type="component" value="Unassembled WGS sequence"/>
</dbReference>
<evidence type="ECO:0000313" key="4">
    <source>
        <dbReference type="Proteomes" id="UP000608513"/>
    </source>
</evidence>
<dbReference type="PROSITE" id="PS51257">
    <property type="entry name" value="PROKAR_LIPOPROTEIN"/>
    <property type="match status" value="1"/>
</dbReference>
<dbReference type="Pfam" id="PF04366">
    <property type="entry name" value="Ysc84"/>
    <property type="match status" value="1"/>
</dbReference>
<dbReference type="RefSeq" id="WP_187076587.1">
    <property type="nucleotide sequence ID" value="NZ_JACORT010000005.1"/>
</dbReference>
<keyword evidence="4" id="KW-1185">Reference proteome</keyword>
<gene>
    <name evidence="3" type="ORF">H8N03_12835</name>
</gene>
<feature type="signal peptide" evidence="1">
    <location>
        <begin position="1"/>
        <end position="17"/>
    </location>
</feature>
<dbReference type="AlphaFoldDB" id="A0A923SBH0"/>
<comment type="caution">
    <text evidence="3">The sequence shown here is derived from an EMBL/GenBank/DDBJ whole genome shotgun (WGS) entry which is preliminary data.</text>
</comment>
<protein>
    <recommendedName>
        <fullName evidence="2">Ysc84 actin-binding domain-containing protein</fullName>
    </recommendedName>
</protein>
<evidence type="ECO:0000259" key="2">
    <source>
        <dbReference type="Pfam" id="PF04366"/>
    </source>
</evidence>
<feature type="domain" description="Ysc84 actin-binding" evidence="2">
    <location>
        <begin position="99"/>
        <end position="180"/>
    </location>
</feature>